<feature type="compositionally biased region" description="Polar residues" evidence="5">
    <location>
        <begin position="21"/>
        <end position="36"/>
    </location>
</feature>
<keyword evidence="8" id="KW-1185">Reference proteome</keyword>
<dbReference type="GO" id="GO:0005778">
    <property type="term" value="C:peroxisomal membrane"/>
    <property type="evidence" value="ECO:0007669"/>
    <property type="project" value="TreeGrafter"/>
</dbReference>
<keyword evidence="2" id="KW-0812">Transmembrane</keyword>
<dbReference type="PANTHER" id="PTHR28304">
    <property type="entry name" value="PEROXISOMAL MEMBRANE PROTEIN PEX29"/>
    <property type="match status" value="1"/>
</dbReference>
<feature type="region of interest" description="Disordered" evidence="5">
    <location>
        <begin position="79"/>
        <end position="105"/>
    </location>
</feature>
<feature type="region of interest" description="Disordered" evidence="5">
    <location>
        <begin position="1"/>
        <end position="42"/>
    </location>
</feature>
<feature type="region of interest" description="Disordered" evidence="5">
    <location>
        <begin position="193"/>
        <end position="215"/>
    </location>
</feature>
<evidence type="ECO:0000313" key="7">
    <source>
        <dbReference type="EMBL" id="OTA37815.1"/>
    </source>
</evidence>
<dbReference type="AlphaFoldDB" id="A0A1Z5TP79"/>
<accession>A0A1Z5TP79</accession>
<dbReference type="FunCoup" id="A0A1Z5TP79">
    <property type="interactions" value="102"/>
</dbReference>
<evidence type="ECO:0000256" key="1">
    <source>
        <dbReference type="ARBA" id="ARBA00004141"/>
    </source>
</evidence>
<protein>
    <recommendedName>
        <fullName evidence="6">TECPR1-like DysF domain-containing protein</fullName>
    </recommendedName>
</protein>
<reference evidence="7 8" key="1">
    <citation type="submission" date="2017-01" db="EMBL/GenBank/DDBJ databases">
        <title>The recent genome duplication of the halophilic yeast Hortaea werneckii: insights from long-read sequencing.</title>
        <authorList>
            <person name="Sinha S."/>
            <person name="Flibotte S."/>
            <person name="Neira M."/>
            <person name="Lenassi M."/>
            <person name="Gostincar C."/>
            <person name="Stajich J.E."/>
            <person name="Nislow C.E."/>
        </authorList>
    </citation>
    <scope>NUCLEOTIDE SEQUENCE [LARGE SCALE GENOMIC DNA]</scope>
    <source>
        <strain evidence="7 8">EXF-2000</strain>
    </source>
</reference>
<evidence type="ECO:0000256" key="5">
    <source>
        <dbReference type="SAM" id="MobiDB-lite"/>
    </source>
</evidence>
<dbReference type="STRING" id="1157616.A0A1Z5TP79"/>
<feature type="domain" description="TECPR1-like DysF" evidence="6">
    <location>
        <begin position="263"/>
        <end position="470"/>
    </location>
</feature>
<feature type="compositionally biased region" description="Acidic residues" evidence="5">
    <location>
        <begin position="81"/>
        <end position="90"/>
    </location>
</feature>
<dbReference type="GO" id="GO:0007031">
    <property type="term" value="P:peroxisome organization"/>
    <property type="evidence" value="ECO:0007669"/>
    <property type="project" value="UniProtKB-ARBA"/>
</dbReference>
<feature type="compositionally biased region" description="Basic residues" evidence="5">
    <location>
        <begin position="96"/>
        <end position="105"/>
    </location>
</feature>
<feature type="domain" description="TECPR1-like DysF" evidence="6">
    <location>
        <begin position="113"/>
        <end position="253"/>
    </location>
</feature>
<dbReference type="OrthoDB" id="545683at2759"/>
<dbReference type="EMBL" id="MUNK01000016">
    <property type="protein sequence ID" value="OTA37815.1"/>
    <property type="molecule type" value="Genomic_DNA"/>
</dbReference>
<evidence type="ECO:0000256" key="3">
    <source>
        <dbReference type="ARBA" id="ARBA00022989"/>
    </source>
</evidence>
<comment type="subcellular location">
    <subcellularLocation>
        <location evidence="1">Membrane</location>
        <topology evidence="1">Multi-pass membrane protein</topology>
    </subcellularLocation>
</comment>
<dbReference type="InterPro" id="IPR010482">
    <property type="entry name" value="TECPR1-like_DysF"/>
</dbReference>
<evidence type="ECO:0000256" key="2">
    <source>
        <dbReference type="ARBA" id="ARBA00022692"/>
    </source>
</evidence>
<dbReference type="PANTHER" id="PTHR28304:SF2">
    <property type="entry name" value="PEROXISOMAL MEMBRANE PROTEIN PEX29"/>
    <property type="match status" value="1"/>
</dbReference>
<dbReference type="InterPro" id="IPR052816">
    <property type="entry name" value="Peroxisomal_Membrane_PEX28-32"/>
</dbReference>
<keyword evidence="4" id="KW-0472">Membrane</keyword>
<gene>
    <name evidence="7" type="ORF">BTJ68_01954</name>
</gene>
<evidence type="ECO:0000256" key="4">
    <source>
        <dbReference type="ARBA" id="ARBA00023136"/>
    </source>
</evidence>
<sequence>MDDQDSIANRDEAIPIFRIPSQDSDPNDAVSTSEAEQQYGARDILRGHASKIRDKWDEYSGQSLQDRFFTGLMSHIVPPEELSENEEDGENGSKGKDKKKDRRSRKYVDRPNFSIPLMSANFRRFNARVGVLFVLENRLIHLFTWKHQTATASFLAVYTLVCLQPHLLPAVPLALMLFWVMVPSFLARHPASSNDPRVEPSYRGPPMAPPSRVKPAPEMSKDFFRNMRDLQNSMEDFSRLHDAANEYITPYTNSRTKGQAAYYLSYSSASLAQLSSLLAQRIMLSSINLSQIRQRIENLQTHLMNFVQHDVILGEPSEARQVEIFELQKFHSSSETWESWLFSPSPFDPLSPIRIAGDRAKGTQFFEDVSPPSGWVWKDKKWILDLFSREWVEQRMIYGVEIETEGERWVYDLPQEEVAQLADAQQTTTAKGKKMSKSKGGKEPPKSGWEEGGPGASVGRGEWRRRRWVRMVERRPSPDAG</sequence>
<organism evidence="7 8">
    <name type="scientific">Hortaea werneckii EXF-2000</name>
    <dbReference type="NCBI Taxonomy" id="1157616"/>
    <lineage>
        <taxon>Eukaryota</taxon>
        <taxon>Fungi</taxon>
        <taxon>Dikarya</taxon>
        <taxon>Ascomycota</taxon>
        <taxon>Pezizomycotina</taxon>
        <taxon>Dothideomycetes</taxon>
        <taxon>Dothideomycetidae</taxon>
        <taxon>Mycosphaerellales</taxon>
        <taxon>Teratosphaeriaceae</taxon>
        <taxon>Hortaea</taxon>
    </lineage>
</organism>
<feature type="compositionally biased region" description="Basic and acidic residues" evidence="5">
    <location>
        <begin position="440"/>
        <end position="449"/>
    </location>
</feature>
<evidence type="ECO:0000313" key="8">
    <source>
        <dbReference type="Proteomes" id="UP000194280"/>
    </source>
</evidence>
<dbReference type="VEuPathDB" id="FungiDB:BTJ68_01954"/>
<evidence type="ECO:0000259" key="6">
    <source>
        <dbReference type="Pfam" id="PF06398"/>
    </source>
</evidence>
<feature type="region of interest" description="Disordered" evidence="5">
    <location>
        <begin position="423"/>
        <end position="460"/>
    </location>
</feature>
<dbReference type="Proteomes" id="UP000194280">
    <property type="component" value="Unassembled WGS sequence"/>
</dbReference>
<proteinExistence type="predicted"/>
<comment type="caution">
    <text evidence="7">The sequence shown here is derived from an EMBL/GenBank/DDBJ whole genome shotgun (WGS) entry which is preliminary data.</text>
</comment>
<name>A0A1Z5TP79_HORWE</name>
<dbReference type="Pfam" id="PF06398">
    <property type="entry name" value="Pex24p"/>
    <property type="match status" value="2"/>
</dbReference>
<dbReference type="InParanoid" id="A0A1Z5TP79"/>
<keyword evidence="3" id="KW-1133">Transmembrane helix</keyword>